<feature type="signal peptide" evidence="3">
    <location>
        <begin position="1"/>
        <end position="26"/>
    </location>
</feature>
<gene>
    <name evidence="4" type="ORF">SacazDRAFT_03396</name>
</gene>
<evidence type="ECO:0000256" key="2">
    <source>
        <dbReference type="SAM" id="Phobius"/>
    </source>
</evidence>
<evidence type="ECO:0000256" key="3">
    <source>
        <dbReference type="SAM" id="SignalP"/>
    </source>
</evidence>
<evidence type="ECO:0000256" key="1">
    <source>
        <dbReference type="SAM" id="MobiDB-lite"/>
    </source>
</evidence>
<accession>H8G5V8</accession>
<keyword evidence="3" id="KW-0732">Signal</keyword>
<evidence type="ECO:0000313" key="5">
    <source>
        <dbReference type="Proteomes" id="UP000004705"/>
    </source>
</evidence>
<sequence length="753" mass="81669">MTTRVVSALVAALTLFGLLAPVPALGQERGGADRPAPFDVDAALDALSEQRIYRAPGAIATFDEDLITRALTDDVRLLVTPSLRADEDMQRLEDWAEGTGRTLVHVEGLLVSSTDGITGTPSDLSTLRQHTAAHDVTRELLGVVRYTVESDVGDSSHAPLEVVTPTASQTADLVERLRHDRIVNASGRTDRVERSADELTRGTGFTVRVVAFPPLEPGEPLVDHAPALAERFPDDVVLVAHGDWLEVAGPQQAALTSARNRSYVDDAGYRAGPAMSDRIESVLTRARRLTTAHAFGAPQPRTSAHLVTDLAPWLAGGAALLIATTPLRRALARRWRDRRAERHAFLVTRAETFAALAELADQLRTQRDDSSPSVSAAAERHAHATALFDRATTATALKEATKLATRGTKGLRKRAENRNSMTRARRTRTGTTAKRTGNTVAGRTRTWARWPWGVTAAFVVGVVVFFLTMDPLRNPTERASAVVTEFVHDPVYVADDAPVDADRIRQLIGERAVVVAVLSDPVSAQQPDDAVSSVSSVSSTALCDDIAELVPTSMVLVFSFLDDESYRESACGGPDFPAPTLVDADAEDFLLDVELSASDGERYHDSDDGVATQVAEYVLAFDDEASQAYGDLPRRGPITEPPGGADLVLGLLAVVGSAIAAYLVLRDLGWMLLRSDLAHPRATHLRERLVRLGDRIMDPARPGDPETARNYARAFRELDQVRSPYDHHAVERRIERLEQDVTENVTQDTAAGR</sequence>
<proteinExistence type="predicted"/>
<keyword evidence="2" id="KW-0472">Membrane</keyword>
<feature type="transmembrane region" description="Helical" evidence="2">
    <location>
        <begin position="450"/>
        <end position="469"/>
    </location>
</feature>
<feature type="transmembrane region" description="Helical" evidence="2">
    <location>
        <begin position="310"/>
        <end position="331"/>
    </location>
</feature>
<feature type="transmembrane region" description="Helical" evidence="2">
    <location>
        <begin position="647"/>
        <end position="665"/>
    </location>
</feature>
<feature type="compositionally biased region" description="Low complexity" evidence="1">
    <location>
        <begin position="429"/>
        <end position="439"/>
    </location>
</feature>
<organism evidence="4 5">
    <name type="scientific">Saccharomonospora azurea NA-128</name>
    <dbReference type="NCBI Taxonomy" id="882081"/>
    <lineage>
        <taxon>Bacteria</taxon>
        <taxon>Bacillati</taxon>
        <taxon>Actinomycetota</taxon>
        <taxon>Actinomycetes</taxon>
        <taxon>Pseudonocardiales</taxon>
        <taxon>Pseudonocardiaceae</taxon>
        <taxon>Saccharomonospora</taxon>
    </lineage>
</organism>
<name>H8G5V8_9PSEU</name>
<dbReference type="EMBL" id="CM001466">
    <property type="protein sequence ID" value="EHY90270.1"/>
    <property type="molecule type" value="Genomic_DNA"/>
</dbReference>
<keyword evidence="5" id="KW-1185">Reference proteome</keyword>
<reference evidence="4 5" key="1">
    <citation type="journal article" date="2012" name="Stand. Genomic Sci.">
        <title>Genome sequence of the soil bacterium Saccharomonospora azurea type strain (NA-128(T)).</title>
        <authorList>
            <person name="Klenk H.P."/>
            <person name="Held B."/>
            <person name="Lucas S."/>
            <person name="Lapidus A."/>
            <person name="Copeland A."/>
            <person name="Hammon N."/>
            <person name="Pitluck S."/>
            <person name="Goodwin L.A."/>
            <person name="Han C."/>
            <person name="Tapia R."/>
            <person name="Brambilla E.M."/>
            <person name="Potter G."/>
            <person name="Land M."/>
            <person name="Ivanova N."/>
            <person name="Rohde M."/>
            <person name="Goker M."/>
            <person name="Detter J.C."/>
            <person name="Kyrpides N.C."/>
            <person name="Woyke T."/>
        </authorList>
    </citation>
    <scope>NUCLEOTIDE SEQUENCE [LARGE SCALE GENOMIC DNA]</scope>
    <source>
        <strain evidence="4 5">NA-128</strain>
    </source>
</reference>
<feature type="region of interest" description="Disordered" evidence="1">
    <location>
        <begin position="405"/>
        <end position="440"/>
    </location>
</feature>
<feature type="chain" id="PRO_5003611890" description="DUF4350 domain-containing protein" evidence="3">
    <location>
        <begin position="27"/>
        <end position="753"/>
    </location>
</feature>
<dbReference type="AlphaFoldDB" id="H8G5V8"/>
<keyword evidence="2" id="KW-0812">Transmembrane</keyword>
<dbReference type="Proteomes" id="UP000004705">
    <property type="component" value="Chromosome"/>
</dbReference>
<evidence type="ECO:0000313" key="4">
    <source>
        <dbReference type="EMBL" id="EHY90270.1"/>
    </source>
</evidence>
<keyword evidence="2" id="KW-1133">Transmembrane helix</keyword>
<dbReference type="HOGENOM" id="CLU_369547_0_0_11"/>
<dbReference type="OrthoDB" id="3341722at2"/>
<dbReference type="RefSeq" id="WP_005443562.1">
    <property type="nucleotide sequence ID" value="NZ_CM001466.1"/>
</dbReference>
<evidence type="ECO:0008006" key="6">
    <source>
        <dbReference type="Google" id="ProtNLM"/>
    </source>
</evidence>
<protein>
    <recommendedName>
        <fullName evidence="6">DUF4350 domain-containing protein</fullName>
    </recommendedName>
</protein>